<evidence type="ECO:0000313" key="2">
    <source>
        <dbReference type="Proteomes" id="UP000807785"/>
    </source>
</evidence>
<dbReference type="EMBL" id="JADJEV010000003">
    <property type="protein sequence ID" value="MBK6973102.1"/>
    <property type="molecule type" value="Genomic_DNA"/>
</dbReference>
<accession>A0A9D7HKI9</accession>
<protein>
    <submittedName>
        <fullName evidence="1">Uncharacterized protein</fullName>
    </submittedName>
</protein>
<dbReference type="Proteomes" id="UP000807785">
    <property type="component" value="Unassembled WGS sequence"/>
</dbReference>
<organism evidence="1 2">
    <name type="scientific">Candidatus Methylophosphatis roskildensis</name>
    <dbReference type="NCBI Taxonomy" id="2899263"/>
    <lineage>
        <taxon>Bacteria</taxon>
        <taxon>Pseudomonadati</taxon>
        <taxon>Pseudomonadota</taxon>
        <taxon>Betaproteobacteria</taxon>
        <taxon>Nitrosomonadales</taxon>
        <taxon>Sterolibacteriaceae</taxon>
        <taxon>Candidatus Methylophosphatis</taxon>
    </lineage>
</organism>
<reference evidence="1" key="1">
    <citation type="submission" date="2020-10" db="EMBL/GenBank/DDBJ databases">
        <title>Connecting structure to function with the recovery of over 1000 high-quality activated sludge metagenome-assembled genomes encoding full-length rRNA genes using long-read sequencing.</title>
        <authorList>
            <person name="Singleton C.M."/>
            <person name="Petriglieri F."/>
            <person name="Kristensen J.M."/>
            <person name="Kirkegaard R.H."/>
            <person name="Michaelsen T.Y."/>
            <person name="Andersen M.H."/>
            <person name="Karst S.M."/>
            <person name="Dueholm M.S."/>
            <person name="Nielsen P.H."/>
            <person name="Albertsen M."/>
        </authorList>
    </citation>
    <scope>NUCLEOTIDE SEQUENCE</scope>
    <source>
        <strain evidence="1">Bjer_18-Q3-R1-45_BAT3C.347</strain>
    </source>
</reference>
<proteinExistence type="predicted"/>
<dbReference type="AlphaFoldDB" id="A0A9D7HKI9"/>
<comment type="caution">
    <text evidence="1">The sequence shown here is derived from an EMBL/GenBank/DDBJ whole genome shotgun (WGS) entry which is preliminary data.</text>
</comment>
<evidence type="ECO:0000313" key="1">
    <source>
        <dbReference type="EMBL" id="MBK6973102.1"/>
    </source>
</evidence>
<sequence>MMQIGGANDWIPPMDTIALLMNGANPRISQGSGPRQTVLADLYDRSGECALSVGMDRFKKLGFEKAAGKAGGVSDGWMIPSGHQCRYAHSQCV</sequence>
<name>A0A9D7HKI9_9PROT</name>
<gene>
    <name evidence="1" type="ORF">IPH26_09200</name>
</gene>